<dbReference type="EMBL" id="BAAAIZ010000022">
    <property type="protein sequence ID" value="GAA1420419.1"/>
    <property type="molecule type" value="Genomic_DNA"/>
</dbReference>
<comment type="caution">
    <text evidence="6">The sequence shown here is derived from an EMBL/GenBank/DDBJ whole genome shotgun (WGS) entry which is preliminary data.</text>
</comment>
<dbReference type="Proteomes" id="UP001500973">
    <property type="component" value="Unassembled WGS sequence"/>
</dbReference>
<dbReference type="InterPro" id="IPR009003">
    <property type="entry name" value="Peptidase_S1_PA"/>
</dbReference>
<feature type="compositionally biased region" description="Low complexity" evidence="3">
    <location>
        <begin position="164"/>
        <end position="174"/>
    </location>
</feature>
<proteinExistence type="predicted"/>
<keyword evidence="4" id="KW-0812">Transmembrane</keyword>
<feature type="region of interest" description="Disordered" evidence="3">
    <location>
        <begin position="420"/>
        <end position="443"/>
    </location>
</feature>
<keyword evidence="4" id="KW-1133">Transmembrane helix</keyword>
<dbReference type="InterPro" id="IPR001478">
    <property type="entry name" value="PDZ"/>
</dbReference>
<organism evidence="6 7">
    <name type="scientific">Streptomyces thermospinosisporus</name>
    <dbReference type="NCBI Taxonomy" id="161482"/>
    <lineage>
        <taxon>Bacteria</taxon>
        <taxon>Bacillati</taxon>
        <taxon>Actinomycetota</taxon>
        <taxon>Actinomycetes</taxon>
        <taxon>Kitasatosporales</taxon>
        <taxon>Streptomycetaceae</taxon>
        <taxon>Streptomyces</taxon>
    </lineage>
</organism>
<feature type="transmembrane region" description="Helical" evidence="4">
    <location>
        <begin position="135"/>
        <end position="158"/>
    </location>
</feature>
<feature type="compositionally biased region" description="Pro residues" evidence="3">
    <location>
        <begin position="90"/>
        <end position="102"/>
    </location>
</feature>
<dbReference type="InterPro" id="IPR051201">
    <property type="entry name" value="Chloro_Bact_Ser_Proteases"/>
</dbReference>
<dbReference type="InterPro" id="IPR001940">
    <property type="entry name" value="Peptidase_S1C"/>
</dbReference>
<dbReference type="PANTHER" id="PTHR43343:SF3">
    <property type="entry name" value="PROTEASE DO-LIKE 8, CHLOROPLASTIC"/>
    <property type="match status" value="1"/>
</dbReference>
<accession>A0ABN1YQW0</accession>
<keyword evidence="1" id="KW-0645">Protease</keyword>
<evidence type="ECO:0000256" key="3">
    <source>
        <dbReference type="SAM" id="MobiDB-lite"/>
    </source>
</evidence>
<evidence type="ECO:0000256" key="1">
    <source>
        <dbReference type="ARBA" id="ARBA00022670"/>
    </source>
</evidence>
<dbReference type="SMART" id="SM00228">
    <property type="entry name" value="PDZ"/>
    <property type="match status" value="1"/>
</dbReference>
<dbReference type="InterPro" id="IPR036034">
    <property type="entry name" value="PDZ_sf"/>
</dbReference>
<feature type="compositionally biased region" description="Gly residues" evidence="3">
    <location>
        <begin position="70"/>
        <end position="80"/>
    </location>
</feature>
<name>A0ABN1YQW0_9ACTN</name>
<dbReference type="Pfam" id="PF13365">
    <property type="entry name" value="Trypsin_2"/>
    <property type="match status" value="1"/>
</dbReference>
<feature type="region of interest" description="Disordered" evidence="3">
    <location>
        <begin position="1"/>
        <end position="130"/>
    </location>
</feature>
<gene>
    <name evidence="6" type="ORF">GCM10009601_18900</name>
</gene>
<evidence type="ECO:0000259" key="5">
    <source>
        <dbReference type="SMART" id="SM00228"/>
    </source>
</evidence>
<protein>
    <submittedName>
        <fullName evidence="6">Trypsin-like peptidase domain-containing protein</fullName>
    </submittedName>
</protein>
<reference evidence="6 7" key="1">
    <citation type="journal article" date="2019" name="Int. J. Syst. Evol. Microbiol.">
        <title>The Global Catalogue of Microorganisms (GCM) 10K type strain sequencing project: providing services to taxonomists for standard genome sequencing and annotation.</title>
        <authorList>
            <consortium name="The Broad Institute Genomics Platform"/>
            <consortium name="The Broad Institute Genome Sequencing Center for Infectious Disease"/>
            <person name="Wu L."/>
            <person name="Ma J."/>
        </authorList>
    </citation>
    <scope>NUCLEOTIDE SEQUENCE [LARGE SCALE GENOMIC DNA]</scope>
    <source>
        <strain evidence="6 7">JCM 11756</strain>
    </source>
</reference>
<dbReference type="RefSeq" id="WP_344011553.1">
    <property type="nucleotide sequence ID" value="NZ_BAAAIZ010000022.1"/>
</dbReference>
<keyword evidence="7" id="KW-1185">Reference proteome</keyword>
<evidence type="ECO:0000313" key="6">
    <source>
        <dbReference type="EMBL" id="GAA1420419.1"/>
    </source>
</evidence>
<dbReference type="Pfam" id="PF13180">
    <property type="entry name" value="PDZ_2"/>
    <property type="match status" value="1"/>
</dbReference>
<dbReference type="SUPFAM" id="SSF50156">
    <property type="entry name" value="PDZ domain-like"/>
    <property type="match status" value="1"/>
</dbReference>
<evidence type="ECO:0000256" key="4">
    <source>
        <dbReference type="SAM" id="Phobius"/>
    </source>
</evidence>
<evidence type="ECO:0000256" key="2">
    <source>
        <dbReference type="ARBA" id="ARBA00022801"/>
    </source>
</evidence>
<dbReference type="PANTHER" id="PTHR43343">
    <property type="entry name" value="PEPTIDASE S12"/>
    <property type="match status" value="1"/>
</dbReference>
<keyword evidence="2" id="KW-0378">Hydrolase</keyword>
<feature type="domain" description="PDZ" evidence="5">
    <location>
        <begin position="403"/>
        <end position="483"/>
    </location>
</feature>
<feature type="region of interest" description="Disordered" evidence="3">
    <location>
        <begin position="159"/>
        <end position="180"/>
    </location>
</feature>
<sequence>MSTENEGTAVPPAPSAPPTPVDAPAAPAHQEHPAPDRGTDPTTPLPPVPPNTPRAHGAPGAHNPSNDTGAPGGPGAGHGAPGPASGSPSAPDPSWPPPPPGGGSPADGSAGQGGGWGSTYQQSAPGPKKNGRGGLLAAVLVAALVAGGLGGGLGYTLAKNNDDTSSTTVSASTSGGNVKREPGTVAAVAAKALPSTVTIEAESTSGEGGTGTGFVFDKQGHIATNNHVVADAVEGGRLSATFPDGKKYEAEVVGNAQGYDVAVIKLKNAPSNLKPLTLGNSDEVAVGDSTIAIGAPFGLSNTVTTGIISAKNRPVASSDGSGSQASYMSALQTDASINPGNSGGPLLDAQGNVIGINSAIQSTSNGGFGTGQAGSIGLGFAIPINQAKFVAQELIKTGKPVYAKIGASVSLQENTGGAKITEQGAGGAEAVDPGGPADKAGLQPGDVITKLDDRVIDSGPTLIGEIWTHKPGDRVTITYERDGKERTTELTLGARVGDN</sequence>
<feature type="compositionally biased region" description="Basic and acidic residues" evidence="3">
    <location>
        <begin position="29"/>
        <end position="39"/>
    </location>
</feature>
<feature type="compositionally biased region" description="Pro residues" evidence="3">
    <location>
        <begin position="43"/>
        <end position="52"/>
    </location>
</feature>
<dbReference type="SUPFAM" id="SSF50494">
    <property type="entry name" value="Trypsin-like serine proteases"/>
    <property type="match status" value="1"/>
</dbReference>
<dbReference type="Gene3D" id="2.40.10.120">
    <property type="match status" value="1"/>
</dbReference>
<dbReference type="Gene3D" id="2.30.42.10">
    <property type="match status" value="1"/>
</dbReference>
<keyword evidence="4" id="KW-0472">Membrane</keyword>
<feature type="compositionally biased region" description="Pro residues" evidence="3">
    <location>
        <begin position="11"/>
        <end position="21"/>
    </location>
</feature>
<dbReference type="PRINTS" id="PR00834">
    <property type="entry name" value="PROTEASES2C"/>
</dbReference>
<evidence type="ECO:0000313" key="7">
    <source>
        <dbReference type="Proteomes" id="UP001500973"/>
    </source>
</evidence>